<dbReference type="SUPFAM" id="SSF56784">
    <property type="entry name" value="HAD-like"/>
    <property type="match status" value="1"/>
</dbReference>
<keyword evidence="2" id="KW-1185">Reference proteome</keyword>
<gene>
    <name evidence="1" type="ORF">SCA03_50950</name>
</gene>
<dbReference type="EMBL" id="BJMM01000033">
    <property type="protein sequence ID" value="GEB52544.1"/>
    <property type="molecule type" value="Genomic_DNA"/>
</dbReference>
<dbReference type="Proteomes" id="UP000319210">
    <property type="component" value="Unassembled WGS sequence"/>
</dbReference>
<dbReference type="AlphaFoldDB" id="A0A4Y3R4R4"/>
<evidence type="ECO:0000313" key="2">
    <source>
        <dbReference type="Proteomes" id="UP000319210"/>
    </source>
</evidence>
<dbReference type="InterPro" id="IPR016181">
    <property type="entry name" value="Acyl_CoA_acyltransferase"/>
</dbReference>
<dbReference type="NCBIfam" id="TIGR01686">
    <property type="entry name" value="FkbH"/>
    <property type="match status" value="1"/>
</dbReference>
<dbReference type="Pfam" id="PF00702">
    <property type="entry name" value="Hydrolase"/>
    <property type="match status" value="1"/>
</dbReference>
<dbReference type="InterPro" id="IPR023214">
    <property type="entry name" value="HAD_sf"/>
</dbReference>
<protein>
    <submittedName>
        <fullName evidence="1">Haloacid dehalogenase</fullName>
    </submittedName>
</protein>
<dbReference type="NCBIfam" id="TIGR01681">
    <property type="entry name" value="HAD-SF-IIIC"/>
    <property type="match status" value="1"/>
</dbReference>
<dbReference type="OrthoDB" id="323926at2"/>
<comment type="caution">
    <text evidence="1">The sequence shown here is derived from an EMBL/GenBank/DDBJ whole genome shotgun (WGS) entry which is preliminary data.</text>
</comment>
<dbReference type="Gene3D" id="3.40.630.30">
    <property type="match status" value="1"/>
</dbReference>
<dbReference type="InterPro" id="IPR036412">
    <property type="entry name" value="HAD-like_sf"/>
</dbReference>
<accession>A0A4Y3R4R4</accession>
<reference evidence="1 2" key="1">
    <citation type="submission" date="2019-06" db="EMBL/GenBank/DDBJ databases">
        <title>Whole genome shotgun sequence of Streptomyces cacaoi subsp. cacaoi NBRC 12748.</title>
        <authorList>
            <person name="Hosoyama A."/>
            <person name="Uohara A."/>
            <person name="Ohji S."/>
            <person name="Ichikawa N."/>
        </authorList>
    </citation>
    <scope>NUCLEOTIDE SEQUENCE [LARGE SCALE GENOMIC DNA]</scope>
    <source>
        <strain evidence="1 2">NBRC 12748</strain>
    </source>
</reference>
<dbReference type="InterPro" id="IPR010033">
    <property type="entry name" value="HAD_SF_ppase_IIIC"/>
</dbReference>
<name>A0A4Y3R4R4_STRCI</name>
<dbReference type="RefSeq" id="WP_086815455.1">
    <property type="nucleotide sequence ID" value="NZ_BJMM01000033.1"/>
</dbReference>
<dbReference type="InterPro" id="IPR010037">
    <property type="entry name" value="FkbH_domain"/>
</dbReference>
<dbReference type="Gene3D" id="3.40.50.1000">
    <property type="entry name" value="HAD superfamily/HAD-like"/>
    <property type="match status" value="1"/>
</dbReference>
<sequence>MPGEKKKCVVWDLDNTVWDGVLLEGDRLTLRPGVHEALRTLDGRGLLHSVASRNDHEAAWARLTELGLAEYFLAPRIGWGTKSQAIREIAAELNLGTDAFVFVDDDPYERAEVGHALPEVLCLDATEVPKLAERAELNPEFVTTEARGRRRLYQAAARRKEAEEEFEGPQESFLASLEMCLRITPARESDLRRAEELTVRTHQLNATGRTYSYAELDALRTSSTHQLLVAELTDRFGPYGVIGLALVETGAEAWTVRLLLMSCRVMSRGVGAIMVNHLRRTARAAGRPLYADFVRTDRNRMMYIAYRLGGFTEEGRDGEVLSLRAADDEIPPLPDYLRLITDDD</sequence>
<dbReference type="SUPFAM" id="SSF55729">
    <property type="entry name" value="Acyl-CoA N-acyltransferases (Nat)"/>
    <property type="match status" value="1"/>
</dbReference>
<organism evidence="1 2">
    <name type="scientific">Streptomyces cacaoi</name>
    <dbReference type="NCBI Taxonomy" id="1898"/>
    <lineage>
        <taxon>Bacteria</taxon>
        <taxon>Bacillati</taxon>
        <taxon>Actinomycetota</taxon>
        <taxon>Actinomycetes</taxon>
        <taxon>Kitasatosporales</taxon>
        <taxon>Streptomycetaceae</taxon>
        <taxon>Streptomyces</taxon>
    </lineage>
</organism>
<evidence type="ECO:0000313" key="1">
    <source>
        <dbReference type="EMBL" id="GEB52544.1"/>
    </source>
</evidence>
<proteinExistence type="predicted"/>